<dbReference type="InterPro" id="IPR027383">
    <property type="entry name" value="Znf_put"/>
</dbReference>
<dbReference type="AlphaFoldDB" id="A0A1G7I8I4"/>
<dbReference type="STRING" id="104663.SAMN04488121_101756"/>
<keyword evidence="1" id="KW-1133">Transmembrane helix</keyword>
<evidence type="ECO:0000313" key="4">
    <source>
        <dbReference type="Proteomes" id="UP000199045"/>
    </source>
</evidence>
<protein>
    <recommendedName>
        <fullName evidence="2">Putative zinc-finger domain-containing protein</fullName>
    </recommendedName>
</protein>
<evidence type="ECO:0000259" key="2">
    <source>
        <dbReference type="Pfam" id="PF13490"/>
    </source>
</evidence>
<dbReference type="OrthoDB" id="654035at2"/>
<dbReference type="InterPro" id="IPR011990">
    <property type="entry name" value="TPR-like_helical_dom_sf"/>
</dbReference>
<keyword evidence="1" id="KW-0472">Membrane</keyword>
<feature type="transmembrane region" description="Helical" evidence="1">
    <location>
        <begin position="103"/>
        <end position="123"/>
    </location>
</feature>
<proteinExistence type="predicted"/>
<organism evidence="3 4">
    <name type="scientific">Chitinophaga filiformis</name>
    <name type="common">Myxococcus filiformis</name>
    <name type="synonym">Flexibacter filiformis</name>
    <dbReference type="NCBI Taxonomy" id="104663"/>
    <lineage>
        <taxon>Bacteria</taxon>
        <taxon>Pseudomonadati</taxon>
        <taxon>Bacteroidota</taxon>
        <taxon>Chitinophagia</taxon>
        <taxon>Chitinophagales</taxon>
        <taxon>Chitinophagaceae</taxon>
        <taxon>Chitinophaga</taxon>
    </lineage>
</organism>
<dbReference type="SUPFAM" id="SSF48452">
    <property type="entry name" value="TPR-like"/>
    <property type="match status" value="1"/>
</dbReference>
<sequence length="282" mass="32126">MQSLENKDKILKIFSRVHCFNKDQLPRYVEGRLTHVEKHLLEQHLVNCELCSDAVEILQKPKFKMQYQSMGSRVQHYIRNSTHIAPVYEAERYQRKAQIKESFLTYFWGAIAAALVVGFFYTIQQQAGNENLQNSFTKAGEVTVPASGLEPDHKTSFGTGHPDSVTAAGTAAALFTKDDGVKDTSKVAADPNEIVDETSDPDKSRYKAAIDYYLQGNLDEAMIRFTQLTADTVSRYRELAHYQLAMCFKYKRQKAKARHVLKELVNINGRMKRRAQLALNKL</sequence>
<dbReference type="Pfam" id="PF13490">
    <property type="entry name" value="zf-HC2"/>
    <property type="match status" value="1"/>
</dbReference>
<feature type="domain" description="Putative zinc-finger" evidence="2">
    <location>
        <begin position="23"/>
        <end position="51"/>
    </location>
</feature>
<dbReference type="RefSeq" id="WP_089828877.1">
    <property type="nucleotide sequence ID" value="NZ_FNBN01000001.1"/>
</dbReference>
<evidence type="ECO:0000256" key="1">
    <source>
        <dbReference type="SAM" id="Phobius"/>
    </source>
</evidence>
<keyword evidence="1" id="KW-0812">Transmembrane</keyword>
<gene>
    <name evidence="3" type="ORF">SAMN04488121_101756</name>
</gene>
<name>A0A1G7I8I4_CHIFI</name>
<evidence type="ECO:0000313" key="3">
    <source>
        <dbReference type="EMBL" id="SDF09005.1"/>
    </source>
</evidence>
<dbReference type="EMBL" id="FNBN01000001">
    <property type="protein sequence ID" value="SDF09005.1"/>
    <property type="molecule type" value="Genomic_DNA"/>
</dbReference>
<dbReference type="Proteomes" id="UP000199045">
    <property type="component" value="Unassembled WGS sequence"/>
</dbReference>
<dbReference type="Gene3D" id="1.25.40.10">
    <property type="entry name" value="Tetratricopeptide repeat domain"/>
    <property type="match status" value="1"/>
</dbReference>
<reference evidence="3 4" key="1">
    <citation type="submission" date="2016-10" db="EMBL/GenBank/DDBJ databases">
        <authorList>
            <person name="de Groot N.N."/>
        </authorList>
    </citation>
    <scope>NUCLEOTIDE SEQUENCE [LARGE SCALE GENOMIC DNA]</scope>
    <source>
        <strain evidence="3 4">DSM 527</strain>
    </source>
</reference>
<accession>A0A1G7I8I4</accession>